<keyword evidence="3" id="KW-1185">Reference proteome</keyword>
<feature type="region of interest" description="Disordered" evidence="1">
    <location>
        <begin position="1"/>
        <end position="66"/>
    </location>
</feature>
<sequence>MASTTNIHVTALDGVVNMNSSSPSPSSSASPPPPRRPEQPRGPHCDAAPPLPSASLFSRSSPSAAS</sequence>
<evidence type="ECO:0000313" key="3">
    <source>
        <dbReference type="Proteomes" id="UP000836841"/>
    </source>
</evidence>
<reference evidence="2 3" key="1">
    <citation type="submission" date="2022-03" db="EMBL/GenBank/DDBJ databases">
        <authorList>
            <person name="Nunn A."/>
            <person name="Chopra R."/>
            <person name="Nunn A."/>
            <person name="Contreras Garrido A."/>
        </authorList>
    </citation>
    <scope>NUCLEOTIDE SEQUENCE [LARGE SCALE GENOMIC DNA]</scope>
</reference>
<protein>
    <submittedName>
        <fullName evidence="2">Uncharacterized protein</fullName>
    </submittedName>
</protein>
<dbReference type="Proteomes" id="UP000836841">
    <property type="component" value="Unassembled WGS sequence"/>
</dbReference>
<organism evidence="2 3">
    <name type="scientific">Thlaspi arvense</name>
    <name type="common">Field penny-cress</name>
    <dbReference type="NCBI Taxonomy" id="13288"/>
    <lineage>
        <taxon>Eukaryota</taxon>
        <taxon>Viridiplantae</taxon>
        <taxon>Streptophyta</taxon>
        <taxon>Embryophyta</taxon>
        <taxon>Tracheophyta</taxon>
        <taxon>Spermatophyta</taxon>
        <taxon>Magnoliopsida</taxon>
        <taxon>eudicotyledons</taxon>
        <taxon>Gunneridae</taxon>
        <taxon>Pentapetalae</taxon>
        <taxon>rosids</taxon>
        <taxon>malvids</taxon>
        <taxon>Brassicales</taxon>
        <taxon>Brassicaceae</taxon>
        <taxon>Thlaspideae</taxon>
        <taxon>Thlaspi</taxon>
    </lineage>
</organism>
<dbReference type="EMBL" id="CAJVSB020000776">
    <property type="protein sequence ID" value="CAH2062615.1"/>
    <property type="molecule type" value="Genomic_DNA"/>
</dbReference>
<proteinExistence type="predicted"/>
<feature type="compositionally biased region" description="Low complexity" evidence="1">
    <location>
        <begin position="53"/>
        <end position="66"/>
    </location>
</feature>
<evidence type="ECO:0000313" key="2">
    <source>
        <dbReference type="EMBL" id="CAH2062615.1"/>
    </source>
</evidence>
<accession>A0AAU9SFZ9</accession>
<feature type="compositionally biased region" description="Basic and acidic residues" evidence="1">
    <location>
        <begin position="35"/>
        <end position="44"/>
    </location>
</feature>
<gene>
    <name evidence="2" type="ORF">TAV2_LOCUS15077</name>
</gene>
<dbReference type="AlphaFoldDB" id="A0AAU9SFZ9"/>
<evidence type="ECO:0000256" key="1">
    <source>
        <dbReference type="SAM" id="MobiDB-lite"/>
    </source>
</evidence>
<feature type="compositionally biased region" description="Low complexity" evidence="1">
    <location>
        <begin position="20"/>
        <end position="29"/>
    </location>
</feature>
<name>A0AAU9SFZ9_THLAR</name>
<comment type="caution">
    <text evidence="2">The sequence shown here is derived from an EMBL/GenBank/DDBJ whole genome shotgun (WGS) entry which is preliminary data.</text>
</comment>